<reference evidence="1" key="1">
    <citation type="submission" date="2019-11" db="EMBL/GenBank/DDBJ databases">
        <title>Spread of Macrolides and rifampicin resistant Rhodococcus equi in clinical isolates in the USA.</title>
        <authorList>
            <person name="Alvarez-Narvaez S."/>
            <person name="Huber L."/>
            <person name="Cohen N.D."/>
            <person name="Slovis N."/>
            <person name="Greiter M."/>
            <person name="Giguere S."/>
            <person name="Hart K."/>
        </authorList>
    </citation>
    <scope>NUCLEOTIDE SEQUENCE</scope>
    <source>
        <strain evidence="1">Lh_17</strain>
    </source>
</reference>
<dbReference type="Proteomes" id="UP000808906">
    <property type="component" value="Unassembled WGS sequence"/>
</dbReference>
<evidence type="ECO:0000313" key="1">
    <source>
        <dbReference type="EMBL" id="MBM4568005.1"/>
    </source>
</evidence>
<organism evidence="1 2">
    <name type="scientific">Rhodococcus hoagii</name>
    <name type="common">Corynebacterium equii</name>
    <dbReference type="NCBI Taxonomy" id="43767"/>
    <lineage>
        <taxon>Bacteria</taxon>
        <taxon>Bacillati</taxon>
        <taxon>Actinomycetota</taxon>
        <taxon>Actinomycetes</taxon>
        <taxon>Mycobacteriales</taxon>
        <taxon>Nocardiaceae</taxon>
        <taxon>Prescottella</taxon>
    </lineage>
</organism>
<protein>
    <recommendedName>
        <fullName evidence="3">Apea-like HEPN domain-containing protein</fullName>
    </recommendedName>
</protein>
<evidence type="ECO:0008006" key="3">
    <source>
        <dbReference type="Google" id="ProtNLM"/>
    </source>
</evidence>
<evidence type="ECO:0000313" key="2">
    <source>
        <dbReference type="Proteomes" id="UP000808906"/>
    </source>
</evidence>
<proteinExistence type="predicted"/>
<accession>A0A9Q2S928</accession>
<sequence>MDLKPDGVLRPDLWALLLPALRIARAAGREYLASGRYVPHQDAVAYKQDTAGWPQVTQDPLGGRTKSEFVDWKKMFTVSPTGALGRISTTDVSELNEALADISRAAFEDVDLLKGLSLLAPVSMEAGYEYNRSQIEFETLHMLMTEILNRAEAVGAESDMDLREIYLAIEKTRFCSVLVGDFVVPLVAVSFDLDSPVQISDGTWIEPLSESDHRVRALPWIRDGPVDPYVAASATHAVVLKQVTFPNVVHALRHDKSLPEGVSVDAADAMAEALHIVSGASTGYAQVLVRPQGWSAGWVLDLPPLWTCWTGRAYPEELNAREWSKTMSPVSPDNLDAAIQVSKGLKEAPRNVKIAARRCRKTTFRDDSEDVVLDLAIGIEALLGNEPDSLTHRMAQRAAIVLAEKVPPENTYKLVKGFYAIRSQIAHGASPKRWTVKLGNEEHDVIEVGDYLLRELLLNRLLAKRPWTAESLDSRMLAAFEGSVSARTVRDENPGGGAF</sequence>
<comment type="caution">
    <text evidence="1">The sequence shown here is derived from an EMBL/GenBank/DDBJ whole genome shotgun (WGS) entry which is preliminary data.</text>
</comment>
<dbReference type="AlphaFoldDB" id="A0A9Q2S928"/>
<dbReference type="EMBL" id="WUXR01000017">
    <property type="protein sequence ID" value="MBM4568005.1"/>
    <property type="molecule type" value="Genomic_DNA"/>
</dbReference>
<name>A0A9Q2S928_RHOHA</name>
<gene>
    <name evidence="1" type="ORF">GS441_22065</name>
</gene>